<comment type="catalytic activity">
    <reaction evidence="1">
        <text>All bonds known to be hydrolyzed by this endopeptidase have arginine in P1 and an acidic residue in P4. P6 is often occupied by an acidic residue or by a hydroxy-amino-acid residue, the phosphorylation of which enhances cleavage.</text>
        <dbReference type="EC" id="3.4.22.49"/>
    </reaction>
</comment>
<evidence type="ECO:0000313" key="8">
    <source>
        <dbReference type="Proteomes" id="UP000186303"/>
    </source>
</evidence>
<feature type="region of interest" description="Disordered" evidence="5">
    <location>
        <begin position="788"/>
        <end position="836"/>
    </location>
</feature>
<evidence type="ECO:0000256" key="2">
    <source>
        <dbReference type="ARBA" id="ARBA00012489"/>
    </source>
</evidence>
<dbReference type="OrthoDB" id="10255632at2759"/>
<sequence>MAPRPRRAAAGAATPPARSLDDVLNCITRGGPVRRAEVAALIAILDASATARSLSLYTSRSTAPTPAGVGWRCVVDASVDPERMRIAKQGVNAVLKALQSLARARQARAAPSTDAVPVLLDCFRISMGVLCTAHVPPTQLAPVALSVIRQLVDLAQHDKALTELVALQACLGGRTGTEAASVHEPGDARTRLAEGAKYAGDSALVPLVLDAYALLFACAAALVEAAPVLQALCDAAAPWMERARGGTHTPSADRAAYAAERAAAQLLCTARPTPEAWQLRTTCLCLLVQVDGLDLPAFWDRVLRVSMAHARATGFASLCPQLAALWRQGTHLPPCAAFDKWVAWCDEAADAAHHGPWRPAPRAEAGPAAHEPTTPARRTPSPRPAEAAPDDTAGQAHEPSPAAVQACCDALAAASRGQASPSAVAQTLAALGSPSNIPPTLLAPLDAALRAAVRAPSAPSADERAFLAETLRVLASVGAAHLSAALHVGALHAARHLVSAMFTEHESHSHTLCVAALGHASAACPAAMQHHVASLLFHYGSRLYAARQYAPASHYVAEACRVALAAGAGAPGMEPMQVLRQYQVLGGARQHLADYVGAYDAYLAGWMHAGRAALAQAPSDALDLTHGPLAPVAKLATAAHHVSVFGLLQPRRLLDELGTLAPRTRGAVLEHLADALEPMLARDEAPAALDQVLLDALGTYSAAECPLERARVVCRRAELQLLRRTPPDWADMAACWARVPVDTPAAREVAATYHALRCWAVVHAHAYEDVPPALEALVSAVHGLAPARAPTARAQPRAGRSRGAPPSSSRRTRAAEAPRTPPRAASPAAEAPAAERDAAPARSLGTLLLLLAEVLGQAGLAALQLRVLRAATQLPAPPAHAAARLCEAWLALGAYDAAAAVIDAGGLPASGARALLVHAQVYVWRGAVAQAADAYEAAREAAEWQPATPAWDRLAQRAALWDLQARAADVYVSLCMAAGHASMAVAAQLHALRVRLRAVTLLRPSDEPDSDVFGAADAAPTAPRAARASSTTRRLAALHARLAHGLHTCYAALSAMYARRGAVRDADAFACECVDFSAARGVPLVHAAALAWRADWRAASGAAAAAWDDIGVASALVRGQASEAAPHLAAVAAELQGDATYGAAHAQLAQLAAACALDTVLPDLHRRLACGAARACMAADAERALALVAPWDSADAAQAVCAEAWLARAHAALRADAVYGMLPEAAWSVPSAPVGAKRASPAARAALPLYERARAAAERVLQRGDVADVRDVRAALQVVRDVVLTTAIVTRPASAEAAAQEAHALADAAVSVSVRRARADAQMAVPPKEAWCRWPPPPLAEAELDAAALAPGTGTLVMALSADQRDLILARQSPAYGTSVYTVPIDRQSRREGDDEAWDVDAVLHALRELVQASNAGVQSAKDVGAELDARKAWWTARRALDAQLAQLLETVQATWLGAFQGLLAPLPPPEAIEALGTKLQAIVGRACASRTRTRGPRSAPALPRMSIACLAAVPAYRDEDLEDWVHYAMDALQLSGVPVAQDEVDVDELVADARLALDEFHARNSPGDATAPGESHLCLVLDRGLCELPWESLPVLRSRSVTRLTGLALVPATRTLDRARTTFLLNPSGDLVRSEARFAPALRAEPTWRGTVGHAPVAGQVAQSLATSDTFLYVGHAGAEMYVHPAKLRELPQCAAAMLWGCSSGALTAHGAYDPVGTPYHYAVAQCPALLAALWDTTDRELDGVCEVVLRLVGLLPGAARSQWLSLPRAVAAARTECKLPYLTGAACVVYGAPVCWR</sequence>
<dbReference type="EC" id="3.4.22.49" evidence="2"/>
<keyword evidence="7" id="KW-0645">Protease</keyword>
<dbReference type="InterPro" id="IPR030397">
    <property type="entry name" value="SEPARIN_core_dom"/>
</dbReference>
<feature type="domain" description="Peptidase C50" evidence="6">
    <location>
        <begin position="1619"/>
        <end position="1714"/>
    </location>
</feature>
<dbReference type="PANTHER" id="PTHR12792">
    <property type="entry name" value="EXTRA SPINDLE POLES 1-RELATED"/>
    <property type="match status" value="1"/>
</dbReference>
<evidence type="ECO:0000313" key="7">
    <source>
        <dbReference type="EMBL" id="SHO76940.1"/>
    </source>
</evidence>
<evidence type="ECO:0000256" key="1">
    <source>
        <dbReference type="ARBA" id="ARBA00000451"/>
    </source>
</evidence>
<proteinExistence type="predicted"/>
<keyword evidence="4" id="KW-0159">Chromosome partition</keyword>
<feature type="compositionally biased region" description="Low complexity" evidence="5">
    <location>
        <begin position="360"/>
        <end position="387"/>
    </location>
</feature>
<keyword evidence="8" id="KW-1185">Reference proteome</keyword>
<protein>
    <recommendedName>
        <fullName evidence="2">separase</fullName>
        <ecNumber evidence="2">3.4.22.49</ecNumber>
    </recommendedName>
</protein>
<evidence type="ECO:0000256" key="5">
    <source>
        <dbReference type="SAM" id="MobiDB-lite"/>
    </source>
</evidence>
<dbReference type="VEuPathDB" id="FungiDB:MSYG_1279"/>
<dbReference type="GO" id="GO:0044732">
    <property type="term" value="C:mitotic spindle pole body"/>
    <property type="evidence" value="ECO:0007669"/>
    <property type="project" value="TreeGrafter"/>
</dbReference>
<gene>
    <name evidence="7" type="ORF">MSYG_1279</name>
</gene>
<dbReference type="GO" id="GO:0006508">
    <property type="term" value="P:proteolysis"/>
    <property type="evidence" value="ECO:0007669"/>
    <property type="project" value="UniProtKB-KW"/>
</dbReference>
<dbReference type="GO" id="GO:0051307">
    <property type="term" value="P:meiotic chromosome separation"/>
    <property type="evidence" value="ECO:0007669"/>
    <property type="project" value="TreeGrafter"/>
</dbReference>
<dbReference type="STRING" id="1230383.A0A1M8A391"/>
<dbReference type="GO" id="GO:0072686">
    <property type="term" value="C:mitotic spindle"/>
    <property type="evidence" value="ECO:0007669"/>
    <property type="project" value="TreeGrafter"/>
</dbReference>
<evidence type="ECO:0000256" key="4">
    <source>
        <dbReference type="ARBA" id="ARBA00022829"/>
    </source>
</evidence>
<dbReference type="Proteomes" id="UP000186303">
    <property type="component" value="Chromosome 2"/>
</dbReference>
<name>A0A1M8A391_MALS4</name>
<accession>A0A1M8A391</accession>
<keyword evidence="3" id="KW-0378">Hydrolase</keyword>
<dbReference type="OMA" id="CELPWES"/>
<dbReference type="GO" id="GO:0005634">
    <property type="term" value="C:nucleus"/>
    <property type="evidence" value="ECO:0007669"/>
    <property type="project" value="InterPro"/>
</dbReference>
<dbReference type="EMBL" id="LT671822">
    <property type="protein sequence ID" value="SHO76940.1"/>
    <property type="molecule type" value="Genomic_DNA"/>
</dbReference>
<dbReference type="GO" id="GO:0005737">
    <property type="term" value="C:cytoplasm"/>
    <property type="evidence" value="ECO:0007669"/>
    <property type="project" value="TreeGrafter"/>
</dbReference>
<evidence type="ECO:0000256" key="3">
    <source>
        <dbReference type="ARBA" id="ARBA00022801"/>
    </source>
</evidence>
<dbReference type="InterPro" id="IPR005314">
    <property type="entry name" value="Peptidase_C50"/>
</dbReference>
<dbReference type="GO" id="GO:0004197">
    <property type="term" value="F:cysteine-type endopeptidase activity"/>
    <property type="evidence" value="ECO:0007669"/>
    <property type="project" value="InterPro"/>
</dbReference>
<reference evidence="8" key="1">
    <citation type="journal article" date="2017" name="Nucleic Acids Res.">
        <title>Proteogenomics produces comprehensive and highly accurate protein-coding gene annotation in a complete genome assembly of Malassezia sympodialis.</title>
        <authorList>
            <person name="Zhu Y."/>
            <person name="Engstroem P.G."/>
            <person name="Tellgren-Roth C."/>
            <person name="Baudo C.D."/>
            <person name="Kennell J.C."/>
            <person name="Sun S."/>
            <person name="Billmyre R.B."/>
            <person name="Schroeder M.S."/>
            <person name="Andersson A."/>
            <person name="Holm T."/>
            <person name="Sigurgeirsson B."/>
            <person name="Wu G."/>
            <person name="Sankaranarayanan S.R."/>
            <person name="Siddharthan R."/>
            <person name="Sanyal K."/>
            <person name="Lundeberg J."/>
            <person name="Nystedt B."/>
            <person name="Boekhout T."/>
            <person name="Dawson T.L. Jr."/>
            <person name="Heitman J."/>
            <person name="Scheynius A."/>
            <person name="Lehtioe J."/>
        </authorList>
    </citation>
    <scope>NUCLEOTIDE SEQUENCE [LARGE SCALE GENOMIC DNA]</scope>
    <source>
        <strain evidence="8">ATCC 42132</strain>
    </source>
</reference>
<dbReference type="Pfam" id="PF03568">
    <property type="entry name" value="Separin_C"/>
    <property type="match status" value="1"/>
</dbReference>
<feature type="compositionally biased region" description="Low complexity" evidence="5">
    <location>
        <begin position="788"/>
        <end position="832"/>
    </location>
</feature>
<dbReference type="PANTHER" id="PTHR12792:SF0">
    <property type="entry name" value="SEPARIN"/>
    <property type="match status" value="1"/>
</dbReference>
<organism evidence="7 8">
    <name type="scientific">Malassezia sympodialis (strain ATCC 42132)</name>
    <name type="common">Atopic eczema-associated yeast</name>
    <dbReference type="NCBI Taxonomy" id="1230383"/>
    <lineage>
        <taxon>Eukaryota</taxon>
        <taxon>Fungi</taxon>
        <taxon>Dikarya</taxon>
        <taxon>Basidiomycota</taxon>
        <taxon>Ustilaginomycotina</taxon>
        <taxon>Malasseziomycetes</taxon>
        <taxon>Malasseziales</taxon>
        <taxon>Malasseziaceae</taxon>
        <taxon>Malassezia</taxon>
    </lineage>
</organism>
<dbReference type="PROSITE" id="PS51700">
    <property type="entry name" value="SEPARIN"/>
    <property type="match status" value="1"/>
</dbReference>
<evidence type="ECO:0000259" key="6">
    <source>
        <dbReference type="PROSITE" id="PS51700"/>
    </source>
</evidence>
<feature type="region of interest" description="Disordered" evidence="5">
    <location>
        <begin position="353"/>
        <end position="401"/>
    </location>
</feature>